<dbReference type="GO" id="GO:0004497">
    <property type="term" value="F:monooxygenase activity"/>
    <property type="evidence" value="ECO:0007669"/>
    <property type="project" value="UniProtKB-KW"/>
</dbReference>
<dbReference type="RefSeq" id="WP_186996910.1">
    <property type="nucleotide sequence ID" value="NZ_JACOQK010000001.1"/>
</dbReference>
<proteinExistence type="predicted"/>
<protein>
    <submittedName>
        <fullName evidence="2">Antibiotic biosynthesis monooxygenase</fullName>
    </submittedName>
</protein>
<sequence>MLCTYAKCLVKPQNIQAFLTLANTLVDASRLEPGNVSYELCQAPEPDNCFAFVEKWKDQQAVALHLNSEHFNVLIQRISPLLEREMEITTMEVIL</sequence>
<dbReference type="Pfam" id="PF03992">
    <property type="entry name" value="ABM"/>
    <property type="match status" value="1"/>
</dbReference>
<dbReference type="Gene3D" id="3.30.70.100">
    <property type="match status" value="1"/>
</dbReference>
<keyword evidence="2" id="KW-0503">Monooxygenase</keyword>
<name>A0ABR7ITC0_9CLOT</name>
<evidence type="ECO:0000313" key="3">
    <source>
        <dbReference type="Proteomes" id="UP000649151"/>
    </source>
</evidence>
<dbReference type="InterPro" id="IPR050744">
    <property type="entry name" value="AI-2_Isomerase_LsrG"/>
</dbReference>
<dbReference type="PROSITE" id="PS51725">
    <property type="entry name" value="ABM"/>
    <property type="match status" value="1"/>
</dbReference>
<dbReference type="SUPFAM" id="SSF54909">
    <property type="entry name" value="Dimeric alpha+beta barrel"/>
    <property type="match status" value="1"/>
</dbReference>
<accession>A0ABR7ITC0</accession>
<evidence type="ECO:0000259" key="1">
    <source>
        <dbReference type="PROSITE" id="PS51725"/>
    </source>
</evidence>
<evidence type="ECO:0000313" key="2">
    <source>
        <dbReference type="EMBL" id="MBC5788338.1"/>
    </source>
</evidence>
<dbReference type="InterPro" id="IPR007138">
    <property type="entry name" value="ABM_dom"/>
</dbReference>
<dbReference type="PANTHER" id="PTHR33336">
    <property type="entry name" value="QUINOL MONOOXYGENASE YGIN-RELATED"/>
    <property type="match status" value="1"/>
</dbReference>
<gene>
    <name evidence="2" type="ORF">H8Z77_10010</name>
</gene>
<dbReference type="PANTHER" id="PTHR33336:SF15">
    <property type="entry name" value="ABM DOMAIN-CONTAINING PROTEIN"/>
    <property type="match status" value="1"/>
</dbReference>
<dbReference type="InterPro" id="IPR011008">
    <property type="entry name" value="Dimeric_a/b-barrel"/>
</dbReference>
<keyword evidence="2" id="KW-0560">Oxidoreductase</keyword>
<organism evidence="2 3">
    <name type="scientific">Clostridium facile</name>
    <dbReference type="NCBI Taxonomy" id="2763035"/>
    <lineage>
        <taxon>Bacteria</taxon>
        <taxon>Bacillati</taxon>
        <taxon>Bacillota</taxon>
        <taxon>Clostridia</taxon>
        <taxon>Eubacteriales</taxon>
        <taxon>Clostridiaceae</taxon>
        <taxon>Clostridium</taxon>
    </lineage>
</organism>
<dbReference type="EMBL" id="JACOQK010000001">
    <property type="protein sequence ID" value="MBC5788338.1"/>
    <property type="molecule type" value="Genomic_DNA"/>
</dbReference>
<feature type="domain" description="ABM" evidence="1">
    <location>
        <begin position="2"/>
        <end position="91"/>
    </location>
</feature>
<comment type="caution">
    <text evidence="2">The sequence shown here is derived from an EMBL/GenBank/DDBJ whole genome shotgun (WGS) entry which is preliminary data.</text>
</comment>
<reference evidence="2 3" key="1">
    <citation type="submission" date="2020-08" db="EMBL/GenBank/DDBJ databases">
        <title>Genome public.</title>
        <authorList>
            <person name="Liu C."/>
            <person name="Sun Q."/>
        </authorList>
    </citation>
    <scope>NUCLEOTIDE SEQUENCE [LARGE SCALE GENOMIC DNA]</scope>
    <source>
        <strain evidence="2 3">NSJ-27</strain>
    </source>
</reference>
<keyword evidence="3" id="KW-1185">Reference proteome</keyword>
<dbReference type="Proteomes" id="UP000649151">
    <property type="component" value="Unassembled WGS sequence"/>
</dbReference>